<dbReference type="InterPro" id="IPR036188">
    <property type="entry name" value="FAD/NAD-bd_sf"/>
</dbReference>
<dbReference type="SUPFAM" id="SSF51905">
    <property type="entry name" value="FAD/NAD(P)-binding domain"/>
    <property type="match status" value="2"/>
</dbReference>
<evidence type="ECO:0000256" key="1">
    <source>
        <dbReference type="ARBA" id="ARBA00023002"/>
    </source>
</evidence>
<dbReference type="PRINTS" id="PR00469">
    <property type="entry name" value="PNDRDTASEII"/>
</dbReference>
<dbReference type="RefSeq" id="WP_345555539.1">
    <property type="nucleotide sequence ID" value="NZ_BAABIK010000003.1"/>
</dbReference>
<keyword evidence="1" id="KW-0560">Oxidoreductase</keyword>
<dbReference type="Pfam" id="PF13738">
    <property type="entry name" value="Pyr_redox_3"/>
    <property type="match status" value="1"/>
</dbReference>
<dbReference type="EMBL" id="BAABIK010000003">
    <property type="protein sequence ID" value="GAA4930880.1"/>
    <property type="molecule type" value="Genomic_DNA"/>
</dbReference>
<dbReference type="InterPro" id="IPR050982">
    <property type="entry name" value="Auxin_biosynth/cation_transpt"/>
</dbReference>
<keyword evidence="3" id="KW-1185">Reference proteome</keyword>
<proteinExistence type="predicted"/>
<dbReference type="GO" id="GO:0004497">
    <property type="term" value="F:monooxygenase activity"/>
    <property type="evidence" value="ECO:0007669"/>
    <property type="project" value="UniProtKB-KW"/>
</dbReference>
<protein>
    <submittedName>
        <fullName evidence="2">ArsO family NAD(P)H-dependent flavin-containing monooxygenase</fullName>
    </submittedName>
</protein>
<gene>
    <name evidence="2" type="ORF">GCM10023224_08380</name>
</gene>
<dbReference type="PRINTS" id="PR00368">
    <property type="entry name" value="FADPNR"/>
</dbReference>
<dbReference type="Proteomes" id="UP001499993">
    <property type="component" value="Unassembled WGS sequence"/>
</dbReference>
<comment type="caution">
    <text evidence="2">The sequence shown here is derived from an EMBL/GenBank/DDBJ whole genome shotgun (WGS) entry which is preliminary data.</text>
</comment>
<dbReference type="Gene3D" id="3.50.50.60">
    <property type="entry name" value="FAD/NAD(P)-binding domain"/>
    <property type="match status" value="1"/>
</dbReference>
<reference evidence="3" key="1">
    <citation type="journal article" date="2019" name="Int. J. Syst. Evol. Microbiol.">
        <title>The Global Catalogue of Microorganisms (GCM) 10K type strain sequencing project: providing services to taxonomists for standard genome sequencing and annotation.</title>
        <authorList>
            <consortium name="The Broad Institute Genomics Platform"/>
            <consortium name="The Broad Institute Genome Sequencing Center for Infectious Disease"/>
            <person name="Wu L."/>
            <person name="Ma J."/>
        </authorList>
    </citation>
    <scope>NUCLEOTIDE SEQUENCE [LARGE SCALE GENOMIC DNA]</scope>
    <source>
        <strain evidence="3">JCM 18123</strain>
    </source>
</reference>
<name>A0ABP9G8K9_9ACTN</name>
<evidence type="ECO:0000313" key="3">
    <source>
        <dbReference type="Proteomes" id="UP001499993"/>
    </source>
</evidence>
<dbReference type="PANTHER" id="PTHR43539:SF78">
    <property type="entry name" value="FLAVIN-CONTAINING MONOOXYGENASE"/>
    <property type="match status" value="1"/>
</dbReference>
<organism evidence="2 3">
    <name type="scientific">Streptomonospora halophila</name>
    <dbReference type="NCBI Taxonomy" id="427369"/>
    <lineage>
        <taxon>Bacteria</taxon>
        <taxon>Bacillati</taxon>
        <taxon>Actinomycetota</taxon>
        <taxon>Actinomycetes</taxon>
        <taxon>Streptosporangiales</taxon>
        <taxon>Nocardiopsidaceae</taxon>
        <taxon>Streptomonospora</taxon>
    </lineage>
</organism>
<dbReference type="PANTHER" id="PTHR43539">
    <property type="entry name" value="FLAVIN-BINDING MONOOXYGENASE-LIKE PROTEIN (AFU_ORTHOLOGUE AFUA_4G09220)"/>
    <property type="match status" value="1"/>
</dbReference>
<accession>A0ABP9G8K9</accession>
<sequence>MSTPDDTVVIVGGGQSGLAAAHAVRTAGLRPLVLEAGDRAAGSWPHYYDSLTLFSPARHSAMPGAPFPGDPDRYPHRDEVTAYLERYAAGLDVEIRTGTAVEAVEADGAGFAVRTADGRTLSAAGLVAASGSFANPRLPALPGQDGFTGRLLHAADYRTPAPFSGMRVVVVGGGNSAVQIGYELSGTASVTLASRLPIRFLQQRRGGRDLHDWLVETGFDRLPPEWLVHYVGGTLVMETGDYEQALISGRLDWRPMFTAFDGEAVVWADGHPEPVDAVIFATGYRPALGYLGPLGALGDDGAPLHTGGVSATHPGLAYVGLEFQRSFSSNTLRGVHRDAAHVVAPLAAHVRKAPAAAGL</sequence>
<keyword evidence="2" id="KW-0503">Monooxygenase</keyword>
<evidence type="ECO:0000313" key="2">
    <source>
        <dbReference type="EMBL" id="GAA4930880.1"/>
    </source>
</evidence>